<evidence type="ECO:0000256" key="4">
    <source>
        <dbReference type="ARBA" id="ARBA00022559"/>
    </source>
</evidence>
<dbReference type="InterPro" id="IPR036249">
    <property type="entry name" value="Thioredoxin-like_sf"/>
</dbReference>
<keyword evidence="6" id="KW-1015">Disulfide bond</keyword>
<comment type="caution">
    <text evidence="12">The sequence shown here is derived from an EMBL/GenBank/DDBJ whole genome shotgun (WGS) entry which is preliminary data.</text>
</comment>
<dbReference type="EMBL" id="VDCH01000021">
    <property type="protein sequence ID" value="TNJ38368.1"/>
    <property type="molecule type" value="Genomic_DNA"/>
</dbReference>
<dbReference type="OrthoDB" id="9812811at2"/>
<accession>A0A5C4S581</accession>
<dbReference type="InterPro" id="IPR019479">
    <property type="entry name" value="Peroxiredoxin_C"/>
</dbReference>
<keyword evidence="7" id="KW-0676">Redox-active center</keyword>
<gene>
    <name evidence="12" type="ORF">FGF66_09375</name>
</gene>
<keyword evidence="13" id="KW-1185">Reference proteome</keyword>
<dbReference type="InterPro" id="IPR024706">
    <property type="entry name" value="Peroxiredoxin_AhpC-typ"/>
</dbReference>
<dbReference type="PANTHER" id="PTHR10681">
    <property type="entry name" value="THIOREDOXIN PEROXIDASE"/>
    <property type="match status" value="1"/>
</dbReference>
<dbReference type="GO" id="GO:0033554">
    <property type="term" value="P:cellular response to stress"/>
    <property type="evidence" value="ECO:0007669"/>
    <property type="project" value="TreeGrafter"/>
</dbReference>
<reference evidence="12 13" key="1">
    <citation type="submission" date="2019-05" db="EMBL/GenBank/DDBJ databases">
        <title>Draft Whole-Genome sequence of the green sulfur bacterium Chlorobaculum thiosulfatiphilum DSM 249.</title>
        <authorList>
            <person name="Meyer T.E."/>
            <person name="Kyndt J.A."/>
        </authorList>
    </citation>
    <scope>NUCLEOTIDE SEQUENCE [LARGE SCALE GENOMIC DNA]</scope>
    <source>
        <strain evidence="12 13">DSM 249</strain>
    </source>
</reference>
<proteinExistence type="inferred from homology"/>
<keyword evidence="5" id="KW-0560">Oxidoreductase</keyword>
<dbReference type="Pfam" id="PF00578">
    <property type="entry name" value="AhpC-TSA"/>
    <property type="match status" value="1"/>
</dbReference>
<sequence length="195" mass="21823">MGVLVGRPAPDFNEAAVVNGSTFVDSCQLSSYRGKYVVLFFYPLDFTFVCPTELHAFQEKIDEFKKRNVEVLGCSVDSKFSHFAWLNTPRSKGGIQGVTYPLISDINKTIARDYDVLTPDGSVALRGLFLIDREGVVKHQVVNDLGLGRNIDEVLRIVDALQFTEEFGEVCPANWNKGDKTMKPTDEGLKEYFAE</sequence>
<dbReference type="CDD" id="cd03015">
    <property type="entry name" value="PRX_Typ2cys"/>
    <property type="match status" value="1"/>
</dbReference>
<evidence type="ECO:0000256" key="1">
    <source>
        <dbReference type="ARBA" id="ARBA00004496"/>
    </source>
</evidence>
<dbReference type="GO" id="GO:0005829">
    <property type="term" value="C:cytosol"/>
    <property type="evidence" value="ECO:0007669"/>
    <property type="project" value="TreeGrafter"/>
</dbReference>
<dbReference type="GO" id="GO:0042744">
    <property type="term" value="P:hydrogen peroxide catabolic process"/>
    <property type="evidence" value="ECO:0007669"/>
    <property type="project" value="TreeGrafter"/>
</dbReference>
<comment type="subcellular location">
    <subcellularLocation>
        <location evidence="1">Cytoplasm</location>
    </subcellularLocation>
</comment>
<evidence type="ECO:0000256" key="7">
    <source>
        <dbReference type="ARBA" id="ARBA00023284"/>
    </source>
</evidence>
<dbReference type="InterPro" id="IPR013766">
    <property type="entry name" value="Thioredoxin_domain"/>
</dbReference>
<dbReference type="InterPro" id="IPR050217">
    <property type="entry name" value="Peroxiredoxin"/>
</dbReference>
<evidence type="ECO:0000256" key="2">
    <source>
        <dbReference type="ARBA" id="ARBA00009796"/>
    </source>
</evidence>
<dbReference type="InterPro" id="IPR000866">
    <property type="entry name" value="AhpC/TSA"/>
</dbReference>
<dbReference type="RefSeq" id="WP_139457384.1">
    <property type="nucleotide sequence ID" value="NZ_VDCH01000021.1"/>
</dbReference>
<dbReference type="Gene3D" id="3.40.30.10">
    <property type="entry name" value="Glutaredoxin"/>
    <property type="match status" value="1"/>
</dbReference>
<evidence type="ECO:0000259" key="11">
    <source>
        <dbReference type="PROSITE" id="PS51352"/>
    </source>
</evidence>
<feature type="active site" description="Cysteine sulfenic acid (-SOH) intermediate; for peroxidase activity" evidence="10">
    <location>
        <position position="50"/>
    </location>
</feature>
<name>A0A5C4S581_CHLTI</name>
<keyword evidence="3" id="KW-0963">Cytoplasm</keyword>
<evidence type="ECO:0000256" key="8">
    <source>
        <dbReference type="ARBA" id="ARBA00032824"/>
    </source>
</evidence>
<evidence type="ECO:0000256" key="6">
    <source>
        <dbReference type="ARBA" id="ARBA00023157"/>
    </source>
</evidence>
<dbReference type="AlphaFoldDB" id="A0A5C4S581"/>
<dbReference type="PIRSF" id="PIRSF000239">
    <property type="entry name" value="AHPC"/>
    <property type="match status" value="1"/>
</dbReference>
<organism evidence="12 13">
    <name type="scientific">Chlorobaculum thiosulfatiphilum</name>
    <name type="common">Chlorobium limicola f.sp. thiosulfatophilum</name>
    <dbReference type="NCBI Taxonomy" id="115852"/>
    <lineage>
        <taxon>Bacteria</taxon>
        <taxon>Pseudomonadati</taxon>
        <taxon>Chlorobiota</taxon>
        <taxon>Chlorobiia</taxon>
        <taxon>Chlorobiales</taxon>
        <taxon>Chlorobiaceae</taxon>
        <taxon>Chlorobaculum</taxon>
    </lineage>
</organism>
<dbReference type="SUPFAM" id="SSF52833">
    <property type="entry name" value="Thioredoxin-like"/>
    <property type="match status" value="1"/>
</dbReference>
<comment type="similarity">
    <text evidence="2">Belongs to the peroxiredoxin family. AhpC/Prx1 subfamily.</text>
</comment>
<evidence type="ECO:0000313" key="12">
    <source>
        <dbReference type="EMBL" id="TNJ38368.1"/>
    </source>
</evidence>
<evidence type="ECO:0000256" key="3">
    <source>
        <dbReference type="ARBA" id="ARBA00022490"/>
    </source>
</evidence>
<dbReference type="FunFam" id="3.40.30.10:FF:000002">
    <property type="entry name" value="Alkyl hydroperoxide reductase C"/>
    <property type="match status" value="1"/>
</dbReference>
<dbReference type="GO" id="GO:0045454">
    <property type="term" value="P:cell redox homeostasis"/>
    <property type="evidence" value="ECO:0007669"/>
    <property type="project" value="TreeGrafter"/>
</dbReference>
<dbReference type="Pfam" id="PF10417">
    <property type="entry name" value="1-cysPrx_C"/>
    <property type="match status" value="1"/>
</dbReference>
<dbReference type="PANTHER" id="PTHR10681:SF128">
    <property type="entry name" value="THIOREDOXIN-DEPENDENT PEROXIDE REDUCTASE, MITOCHONDRIAL"/>
    <property type="match status" value="1"/>
</dbReference>
<dbReference type="GO" id="GO:0008379">
    <property type="term" value="F:thioredoxin peroxidase activity"/>
    <property type="evidence" value="ECO:0007669"/>
    <property type="project" value="TreeGrafter"/>
</dbReference>
<dbReference type="PROSITE" id="PS51352">
    <property type="entry name" value="THIOREDOXIN_2"/>
    <property type="match status" value="1"/>
</dbReference>
<evidence type="ECO:0000313" key="13">
    <source>
        <dbReference type="Proteomes" id="UP000308271"/>
    </source>
</evidence>
<comment type="function">
    <text evidence="9">Thiol-specific peroxidase that catalyzes the reduction of hydrogen peroxide and organic hydroperoxides to water and alcohols, respectively. Plays a role in cell protection against oxidative stress by detoxifying peroxides.</text>
</comment>
<dbReference type="Proteomes" id="UP000308271">
    <property type="component" value="Unassembled WGS sequence"/>
</dbReference>
<evidence type="ECO:0000256" key="5">
    <source>
        <dbReference type="ARBA" id="ARBA00023002"/>
    </source>
</evidence>
<feature type="domain" description="Thioredoxin" evidence="11">
    <location>
        <begin position="3"/>
        <end position="163"/>
    </location>
</feature>
<evidence type="ECO:0000256" key="9">
    <source>
        <dbReference type="ARBA" id="ARBA00037420"/>
    </source>
</evidence>
<keyword evidence="4" id="KW-0575">Peroxidase</keyword>
<dbReference type="GO" id="GO:0006979">
    <property type="term" value="P:response to oxidative stress"/>
    <property type="evidence" value="ECO:0007669"/>
    <property type="project" value="TreeGrafter"/>
</dbReference>
<protein>
    <recommendedName>
        <fullName evidence="8">Thioredoxin peroxidase</fullName>
    </recommendedName>
</protein>
<evidence type="ECO:0000256" key="10">
    <source>
        <dbReference type="PIRSR" id="PIRSR000239-1"/>
    </source>
</evidence>